<comment type="caution">
    <text evidence="1">The sequence shown here is derived from an EMBL/GenBank/DDBJ whole genome shotgun (WGS) entry which is preliminary data.</text>
</comment>
<sequence length="52" mass="5707">MTHKKGFGAMNLNEKGEMMVVMSAKGPPVGESEEAEILECRKFLEFAIDAGF</sequence>
<dbReference type="EMBL" id="JAXUIC010000003">
    <property type="protein sequence ID" value="KAK4597515.1"/>
    <property type="molecule type" value="Genomic_DNA"/>
</dbReference>
<gene>
    <name evidence="1" type="ORF">RGQ29_015156</name>
</gene>
<protein>
    <submittedName>
        <fullName evidence="1">Uncharacterized protein</fullName>
    </submittedName>
</protein>
<organism evidence="1 2">
    <name type="scientific">Quercus rubra</name>
    <name type="common">Northern red oak</name>
    <name type="synonym">Quercus borealis</name>
    <dbReference type="NCBI Taxonomy" id="3512"/>
    <lineage>
        <taxon>Eukaryota</taxon>
        <taxon>Viridiplantae</taxon>
        <taxon>Streptophyta</taxon>
        <taxon>Embryophyta</taxon>
        <taxon>Tracheophyta</taxon>
        <taxon>Spermatophyta</taxon>
        <taxon>Magnoliopsida</taxon>
        <taxon>eudicotyledons</taxon>
        <taxon>Gunneridae</taxon>
        <taxon>Pentapetalae</taxon>
        <taxon>rosids</taxon>
        <taxon>fabids</taxon>
        <taxon>Fagales</taxon>
        <taxon>Fagaceae</taxon>
        <taxon>Quercus</taxon>
    </lineage>
</organism>
<keyword evidence="2" id="KW-1185">Reference proteome</keyword>
<evidence type="ECO:0000313" key="1">
    <source>
        <dbReference type="EMBL" id="KAK4597515.1"/>
    </source>
</evidence>
<evidence type="ECO:0000313" key="2">
    <source>
        <dbReference type="Proteomes" id="UP001324115"/>
    </source>
</evidence>
<name>A0AAN7FWC8_QUERU</name>
<reference evidence="1 2" key="1">
    <citation type="journal article" date="2023" name="G3 (Bethesda)">
        <title>A haplotype-resolved chromosome-scale genome for Quercus rubra L. provides insights into the genetics of adaptive traits for red oak species.</title>
        <authorList>
            <person name="Kapoor B."/>
            <person name="Jenkins J."/>
            <person name="Schmutz J."/>
            <person name="Zhebentyayeva T."/>
            <person name="Kuelheim C."/>
            <person name="Coggeshall M."/>
            <person name="Heim C."/>
            <person name="Lasky J.R."/>
            <person name="Leites L."/>
            <person name="Islam-Faridi N."/>
            <person name="Romero-Severson J."/>
            <person name="DeLeo V.L."/>
            <person name="Lucas S.M."/>
            <person name="Lazic D."/>
            <person name="Gailing O."/>
            <person name="Carlson J."/>
            <person name="Staton M."/>
        </authorList>
    </citation>
    <scope>NUCLEOTIDE SEQUENCE [LARGE SCALE GENOMIC DNA]</scope>
    <source>
        <strain evidence="1">Pseudo-F2</strain>
    </source>
</reference>
<accession>A0AAN7FWC8</accession>
<dbReference type="Proteomes" id="UP001324115">
    <property type="component" value="Unassembled WGS sequence"/>
</dbReference>
<proteinExistence type="predicted"/>
<dbReference type="AlphaFoldDB" id="A0AAN7FWC8"/>